<evidence type="ECO:0000256" key="3">
    <source>
        <dbReference type="ARBA" id="ARBA00005902"/>
    </source>
</evidence>
<dbReference type="PANTHER" id="PTHR10741">
    <property type="entry name" value="TRANSLIN AND TRANSLIN ASSOCIATED PROTEIN X"/>
    <property type="match status" value="1"/>
</dbReference>
<dbReference type="Gene3D" id="1.20.58.190">
    <property type="entry name" value="Translin, domain 1"/>
    <property type="match status" value="1"/>
</dbReference>
<dbReference type="InterPro" id="IPR016069">
    <property type="entry name" value="Translin_C"/>
</dbReference>
<evidence type="ECO:0000313" key="6">
    <source>
        <dbReference type="EMBL" id="KAJ8308561.1"/>
    </source>
</evidence>
<evidence type="ECO:0000313" key="7">
    <source>
        <dbReference type="Proteomes" id="UP001217089"/>
    </source>
</evidence>
<comment type="similarity">
    <text evidence="3">Belongs to the translin family.</text>
</comment>
<dbReference type="SUPFAM" id="SSF74784">
    <property type="entry name" value="Translin"/>
    <property type="match status" value="1"/>
</dbReference>
<protein>
    <recommendedName>
        <fullName evidence="8">Translin-associated protein X</fullName>
    </recommendedName>
</protein>
<comment type="caution">
    <text evidence="6">The sequence shown here is derived from an EMBL/GenBank/DDBJ whole genome shotgun (WGS) entry which is preliminary data.</text>
</comment>
<dbReference type="Pfam" id="PF01997">
    <property type="entry name" value="Translin"/>
    <property type="match status" value="1"/>
</dbReference>
<dbReference type="Proteomes" id="UP001217089">
    <property type="component" value="Unassembled WGS sequence"/>
</dbReference>
<evidence type="ECO:0000256" key="1">
    <source>
        <dbReference type="ARBA" id="ARBA00004123"/>
    </source>
</evidence>
<dbReference type="Gene3D" id="1.20.58.200">
    <property type="entry name" value="Translin, domain 2"/>
    <property type="match status" value="1"/>
</dbReference>
<evidence type="ECO:0000256" key="5">
    <source>
        <dbReference type="ARBA" id="ARBA00023242"/>
    </source>
</evidence>
<evidence type="ECO:0008006" key="8">
    <source>
        <dbReference type="Google" id="ProtNLM"/>
    </source>
</evidence>
<proteinExistence type="inferred from homology"/>
<organism evidence="6 7">
    <name type="scientific">Tegillarca granosa</name>
    <name type="common">Malaysian cockle</name>
    <name type="synonym">Anadara granosa</name>
    <dbReference type="NCBI Taxonomy" id="220873"/>
    <lineage>
        <taxon>Eukaryota</taxon>
        <taxon>Metazoa</taxon>
        <taxon>Spiralia</taxon>
        <taxon>Lophotrochozoa</taxon>
        <taxon>Mollusca</taxon>
        <taxon>Bivalvia</taxon>
        <taxon>Autobranchia</taxon>
        <taxon>Pteriomorphia</taxon>
        <taxon>Arcoida</taxon>
        <taxon>Arcoidea</taxon>
        <taxon>Arcidae</taxon>
        <taxon>Tegillarca</taxon>
    </lineage>
</organism>
<evidence type="ECO:0000256" key="2">
    <source>
        <dbReference type="ARBA" id="ARBA00004496"/>
    </source>
</evidence>
<comment type="subcellular location">
    <subcellularLocation>
        <location evidence="2">Cytoplasm</location>
    </subcellularLocation>
    <subcellularLocation>
        <location evidence="1">Nucleus</location>
    </subcellularLocation>
</comment>
<dbReference type="EMBL" id="JARBDR010000657">
    <property type="protein sequence ID" value="KAJ8308561.1"/>
    <property type="molecule type" value="Genomic_DNA"/>
</dbReference>
<keyword evidence="4" id="KW-0963">Cytoplasm</keyword>
<dbReference type="InterPro" id="IPR036081">
    <property type="entry name" value="Translin_sf"/>
</dbReference>
<reference evidence="6 7" key="1">
    <citation type="submission" date="2022-12" db="EMBL/GenBank/DDBJ databases">
        <title>Chromosome-level genome of Tegillarca granosa.</title>
        <authorList>
            <person name="Kim J."/>
        </authorList>
    </citation>
    <scope>NUCLEOTIDE SEQUENCE [LARGE SCALE GENOMIC DNA]</scope>
    <source>
        <strain evidence="6">Teg-2019</strain>
        <tissue evidence="6">Adductor muscle</tissue>
    </source>
</reference>
<accession>A0ABQ9EX64</accession>
<keyword evidence="7" id="KW-1185">Reference proteome</keyword>
<name>A0ABQ9EX64_TEGGR</name>
<sequence>MATNVDQDSKIIQAFKVFQAELDQKHDKHERIVKLSRDVTIESKRVIFLLQRLSGLEQDSAVLDEAQEKLDLIVKNKFYLIAKELLNEDPFQFLRAYSPGLQEYIEALSLHHYLKHRKLVELAYIEKQLSFSNSEDDNDLPADKTKTDNSDIINVNIPPIEYLLGVADLTGEVMRLAVNSVGAGNLQTPFEVCKFLRTMLSGFSAAGNVSRDFNRKVYTLRQSLAKVENVCYTLQIRGSEIPKTMLKDMLTIGTSEVQMYSDETAGVDY</sequence>
<keyword evidence="5" id="KW-0539">Nucleus</keyword>
<dbReference type="CDD" id="cd14820">
    <property type="entry name" value="TRAX"/>
    <property type="match status" value="1"/>
</dbReference>
<gene>
    <name evidence="6" type="ORF">KUTeg_013435</name>
</gene>
<evidence type="ECO:0000256" key="4">
    <source>
        <dbReference type="ARBA" id="ARBA00022490"/>
    </source>
</evidence>
<dbReference type="InterPro" id="IPR002848">
    <property type="entry name" value="Translin_fam"/>
</dbReference>
<dbReference type="InterPro" id="IPR016068">
    <property type="entry name" value="Translin_N"/>
</dbReference>